<gene>
    <name evidence="1" type="ORF">Cni_G05075</name>
</gene>
<dbReference type="EMBL" id="CP136891">
    <property type="protein sequence ID" value="WOK96368.1"/>
    <property type="molecule type" value="Genomic_DNA"/>
</dbReference>
<evidence type="ECO:0000313" key="2">
    <source>
        <dbReference type="Proteomes" id="UP001327560"/>
    </source>
</evidence>
<reference evidence="1 2" key="1">
    <citation type="submission" date="2023-10" db="EMBL/GenBank/DDBJ databases">
        <title>Chromosome-scale genome assembly provides insights into flower coloration mechanisms of Canna indica.</title>
        <authorList>
            <person name="Li C."/>
        </authorList>
    </citation>
    <scope>NUCLEOTIDE SEQUENCE [LARGE SCALE GENOMIC DNA]</scope>
    <source>
        <tissue evidence="1">Flower</tissue>
    </source>
</reference>
<organism evidence="1 2">
    <name type="scientific">Canna indica</name>
    <name type="common">Indian-shot</name>
    <dbReference type="NCBI Taxonomy" id="4628"/>
    <lineage>
        <taxon>Eukaryota</taxon>
        <taxon>Viridiplantae</taxon>
        <taxon>Streptophyta</taxon>
        <taxon>Embryophyta</taxon>
        <taxon>Tracheophyta</taxon>
        <taxon>Spermatophyta</taxon>
        <taxon>Magnoliopsida</taxon>
        <taxon>Liliopsida</taxon>
        <taxon>Zingiberales</taxon>
        <taxon>Cannaceae</taxon>
        <taxon>Canna</taxon>
    </lineage>
</organism>
<evidence type="ECO:0000313" key="1">
    <source>
        <dbReference type="EMBL" id="WOK96368.1"/>
    </source>
</evidence>
<dbReference type="Proteomes" id="UP001327560">
    <property type="component" value="Chromosome 2"/>
</dbReference>
<accession>A0AAQ3Q3D8</accession>
<sequence>MILGSIPSRLDLPIAFLSRIIPLFFLRAALGSARSSFSRAAAAGRGGVHIFGDLVVGFPSAAPLDLFFTPAVGFAAGTVFYLSSLWKTKPSDVHAVVGEWVLITSPTAFNRTVLLGCPSVSFEDGGDLDGVDEGILSDERHYVNLNRGKISLAREETEEGVENISYQRLCVEADDGAEGSMDRYVRSFVFDALKHGYFPIVMNLRGSAGSSLTTPR</sequence>
<name>A0AAQ3Q3D8_9LILI</name>
<dbReference type="AlphaFoldDB" id="A0AAQ3Q3D8"/>
<keyword evidence="2" id="KW-1185">Reference proteome</keyword>
<proteinExistence type="predicted"/>
<protein>
    <submittedName>
        <fullName evidence="1">Uncharacterized protein</fullName>
    </submittedName>
</protein>